<dbReference type="AlphaFoldDB" id="A0A1X7JEN7"/>
<dbReference type="Proteomes" id="UP000193244">
    <property type="component" value="Unassembled WGS sequence"/>
</dbReference>
<sequence length="130" mass="13336">MATVGALWRVLFGLALVVFFGATALAAVAFGVTLDGRESPAIQCTKSAPRPEVGGPYLESTVVTGERTWLPLGVDCTYDSPDDEVGPQTVTNSNWVATVMAVACSALAVYGVVMIVGAVRSSSGDVGSPL</sequence>
<feature type="transmembrane region" description="Helical" evidence="1">
    <location>
        <begin position="95"/>
        <end position="119"/>
    </location>
</feature>
<evidence type="ECO:0000256" key="1">
    <source>
        <dbReference type="SAM" id="Phobius"/>
    </source>
</evidence>
<keyword evidence="3" id="KW-1185">Reference proteome</keyword>
<dbReference type="STRING" id="150121.SAMN06296010_1289"/>
<gene>
    <name evidence="2" type="ORF">SAMN06296010_1289</name>
</gene>
<protein>
    <submittedName>
        <fullName evidence="2">Uncharacterized protein</fullName>
    </submittedName>
</protein>
<reference evidence="3" key="1">
    <citation type="submission" date="2017-04" db="EMBL/GenBank/DDBJ databases">
        <authorList>
            <person name="Varghese N."/>
            <person name="Submissions S."/>
        </authorList>
    </citation>
    <scope>NUCLEOTIDE SEQUENCE [LARGE SCALE GENOMIC DNA]</scope>
    <source>
        <strain evidence="3">VKM Ac-2510</strain>
    </source>
</reference>
<keyword evidence="1" id="KW-1133">Transmembrane helix</keyword>
<keyword evidence="1" id="KW-0812">Transmembrane</keyword>
<proteinExistence type="predicted"/>
<keyword evidence="1" id="KW-0472">Membrane</keyword>
<evidence type="ECO:0000313" key="2">
    <source>
        <dbReference type="EMBL" id="SMG26095.1"/>
    </source>
</evidence>
<organism evidence="2 3">
    <name type="scientific">Agreia pratensis</name>
    <dbReference type="NCBI Taxonomy" id="150121"/>
    <lineage>
        <taxon>Bacteria</taxon>
        <taxon>Bacillati</taxon>
        <taxon>Actinomycetota</taxon>
        <taxon>Actinomycetes</taxon>
        <taxon>Micrococcales</taxon>
        <taxon>Microbacteriaceae</taxon>
        <taxon>Agreia</taxon>
    </lineage>
</organism>
<dbReference type="EMBL" id="FXAY01000002">
    <property type="protein sequence ID" value="SMG26095.1"/>
    <property type="molecule type" value="Genomic_DNA"/>
</dbReference>
<name>A0A1X7JEN7_9MICO</name>
<accession>A0A1X7JEN7</accession>
<evidence type="ECO:0000313" key="3">
    <source>
        <dbReference type="Proteomes" id="UP000193244"/>
    </source>
</evidence>